<sequence>MNFMPITPIAETTYTVTLSRADYEALTELVVDASDLIDANAVKVCLTSGETETFPFELAERLLDGDHPITAFREHRGFTTRRLAETVGVLPSCLLEIENAREPGSLDTMAKIASALHVPRDLLVGL</sequence>
<dbReference type="Proteomes" id="UP000509702">
    <property type="component" value="Plasmid unnamed3"/>
</dbReference>
<dbReference type="SUPFAM" id="SSF47413">
    <property type="entry name" value="lambda repressor-like DNA-binding domains"/>
    <property type="match status" value="1"/>
</dbReference>
<evidence type="ECO:0000313" key="3">
    <source>
        <dbReference type="Proteomes" id="UP000509702"/>
    </source>
</evidence>
<geneLocation type="plasmid" evidence="2 3">
    <name>unnamed3</name>
</geneLocation>
<proteinExistence type="predicted"/>
<evidence type="ECO:0000259" key="1">
    <source>
        <dbReference type="PROSITE" id="PS50943"/>
    </source>
</evidence>
<accession>A0A6N1AE71</accession>
<gene>
    <name evidence="2" type="ORF">HUE56_04390</name>
</gene>
<dbReference type="EMBL" id="CP054617">
    <property type="protein sequence ID" value="QKS49780.1"/>
    <property type="molecule type" value="Genomic_DNA"/>
</dbReference>
<dbReference type="InterPro" id="IPR001387">
    <property type="entry name" value="Cro/C1-type_HTH"/>
</dbReference>
<reference evidence="2 3" key="1">
    <citation type="submission" date="2020-06" db="EMBL/GenBank/DDBJ databases">
        <title>Complete genome of Azosprillum oryzae KACC14407.</title>
        <authorList>
            <person name="Kim M."/>
            <person name="Park Y.-J."/>
            <person name="Shin J.-H."/>
        </authorList>
    </citation>
    <scope>NUCLEOTIDE SEQUENCE [LARGE SCALE GENOMIC DNA]</scope>
    <source>
        <strain evidence="2 3">KACC 14407</strain>
        <plasmid evidence="2 3">unnamed3</plasmid>
    </source>
</reference>
<dbReference type="OrthoDB" id="407979at2"/>
<dbReference type="KEGG" id="aoz:HUE56_04390"/>
<name>A0A6N1AE71_9PROT</name>
<dbReference type="CDD" id="cd00093">
    <property type="entry name" value="HTH_XRE"/>
    <property type="match status" value="1"/>
</dbReference>
<keyword evidence="3" id="KW-1185">Reference proteome</keyword>
<organism evidence="2 3">
    <name type="scientific">Azospirillum oryzae</name>
    <dbReference type="NCBI Taxonomy" id="286727"/>
    <lineage>
        <taxon>Bacteria</taxon>
        <taxon>Pseudomonadati</taxon>
        <taxon>Pseudomonadota</taxon>
        <taxon>Alphaproteobacteria</taxon>
        <taxon>Rhodospirillales</taxon>
        <taxon>Azospirillaceae</taxon>
        <taxon>Azospirillum</taxon>
    </lineage>
</organism>
<evidence type="ECO:0000313" key="2">
    <source>
        <dbReference type="EMBL" id="QKS49780.1"/>
    </source>
</evidence>
<dbReference type="InterPro" id="IPR010982">
    <property type="entry name" value="Lambda_DNA-bd_dom_sf"/>
</dbReference>
<dbReference type="PROSITE" id="PS50943">
    <property type="entry name" value="HTH_CROC1"/>
    <property type="match status" value="1"/>
</dbReference>
<dbReference type="Gene3D" id="1.10.260.40">
    <property type="entry name" value="lambda repressor-like DNA-binding domains"/>
    <property type="match status" value="1"/>
</dbReference>
<feature type="domain" description="HTH cro/C1-type" evidence="1">
    <location>
        <begin position="69"/>
        <end position="123"/>
    </location>
</feature>
<dbReference type="AlphaFoldDB" id="A0A6N1AE71"/>
<protein>
    <submittedName>
        <fullName evidence="2">Helix-turn-helix transcriptional regulator</fullName>
    </submittedName>
</protein>
<keyword evidence="2" id="KW-0614">Plasmid</keyword>
<dbReference type="GO" id="GO:0003677">
    <property type="term" value="F:DNA binding"/>
    <property type="evidence" value="ECO:0007669"/>
    <property type="project" value="InterPro"/>
</dbReference>
<dbReference type="RefSeq" id="WP_149201181.1">
    <property type="nucleotide sequence ID" value="NZ_BSOV01000012.1"/>
</dbReference>